<dbReference type="InterPro" id="IPR004151">
    <property type="entry name" value="7TM_GPCR_serpentine_rcpt_Sre"/>
</dbReference>
<name>A0A914UW78_9BILA</name>
<organism evidence="3 4">
    <name type="scientific">Plectus sambesii</name>
    <dbReference type="NCBI Taxonomy" id="2011161"/>
    <lineage>
        <taxon>Eukaryota</taxon>
        <taxon>Metazoa</taxon>
        <taxon>Ecdysozoa</taxon>
        <taxon>Nematoda</taxon>
        <taxon>Chromadorea</taxon>
        <taxon>Plectida</taxon>
        <taxon>Plectina</taxon>
        <taxon>Plectoidea</taxon>
        <taxon>Plectidae</taxon>
        <taxon>Plectus</taxon>
    </lineage>
</organism>
<comment type="similarity">
    <text evidence="1">Belongs to the nematode receptor-like protein sre family.</text>
</comment>
<dbReference type="PANTHER" id="PTHR47518:SF9">
    <property type="entry name" value="SERPENTINE RECEPTOR, CLASS T"/>
    <property type="match status" value="1"/>
</dbReference>
<evidence type="ECO:0000256" key="2">
    <source>
        <dbReference type="SAM" id="Phobius"/>
    </source>
</evidence>
<dbReference type="WBParaSite" id="PSAMB.scaffold1264size33645.g11981.t1">
    <property type="protein sequence ID" value="PSAMB.scaffold1264size33645.g11981.t1"/>
    <property type="gene ID" value="PSAMB.scaffold1264size33645.g11981"/>
</dbReference>
<dbReference type="SUPFAM" id="SSF81321">
    <property type="entry name" value="Family A G protein-coupled receptor-like"/>
    <property type="match status" value="1"/>
</dbReference>
<reference evidence="4" key="1">
    <citation type="submission" date="2022-11" db="UniProtKB">
        <authorList>
            <consortium name="WormBaseParasite"/>
        </authorList>
    </citation>
    <scope>IDENTIFICATION</scope>
</reference>
<dbReference type="InterPro" id="IPR052854">
    <property type="entry name" value="Serpentine_rcpt_epsilon"/>
</dbReference>
<keyword evidence="3" id="KW-1185">Reference proteome</keyword>
<accession>A0A914UW78</accession>
<evidence type="ECO:0000313" key="3">
    <source>
        <dbReference type="Proteomes" id="UP000887566"/>
    </source>
</evidence>
<dbReference type="Gene3D" id="1.20.1070.10">
    <property type="entry name" value="Rhodopsin 7-helix transmembrane proteins"/>
    <property type="match status" value="1"/>
</dbReference>
<feature type="transmembrane region" description="Helical" evidence="2">
    <location>
        <begin position="45"/>
        <end position="71"/>
    </location>
</feature>
<dbReference type="PANTHER" id="PTHR47518">
    <property type="entry name" value="SERPENTINE RECEPTOR CLASS EPSILON-13-RELATED"/>
    <property type="match status" value="1"/>
</dbReference>
<keyword evidence="2" id="KW-0472">Membrane</keyword>
<dbReference type="Pfam" id="PF03125">
    <property type="entry name" value="Sre"/>
    <property type="match status" value="1"/>
</dbReference>
<protein>
    <submittedName>
        <fullName evidence="4">G-protein coupled receptors family 1 profile domain-containing protein</fullName>
    </submittedName>
</protein>
<dbReference type="Proteomes" id="UP000887566">
    <property type="component" value="Unplaced"/>
</dbReference>
<dbReference type="GO" id="GO:0016020">
    <property type="term" value="C:membrane"/>
    <property type="evidence" value="ECO:0007669"/>
    <property type="project" value="InterPro"/>
</dbReference>
<evidence type="ECO:0000313" key="4">
    <source>
        <dbReference type="WBParaSite" id="PSAMB.scaffold1264size33645.g11981.t1"/>
    </source>
</evidence>
<dbReference type="GO" id="GO:0007606">
    <property type="term" value="P:sensory perception of chemical stimulus"/>
    <property type="evidence" value="ECO:0007669"/>
    <property type="project" value="InterPro"/>
</dbReference>
<keyword evidence="2" id="KW-0812">Transmembrane</keyword>
<proteinExistence type="inferred from homology"/>
<evidence type="ECO:0000256" key="1">
    <source>
        <dbReference type="ARBA" id="ARBA00006803"/>
    </source>
</evidence>
<dbReference type="AlphaFoldDB" id="A0A914UW78"/>
<feature type="transmembrane region" description="Helical" evidence="2">
    <location>
        <begin position="103"/>
        <end position="126"/>
    </location>
</feature>
<feature type="transmembrane region" description="Helical" evidence="2">
    <location>
        <begin position="146"/>
        <end position="165"/>
    </location>
</feature>
<keyword evidence="2" id="KW-1133">Transmembrane helix</keyword>
<sequence length="218" mass="24298">MKLEIGLVAFQWLSAWSVVFVNQISKPKGGDANATCRTQGYMSDIVLLFSLYIVLLASLTAVATFIVLLYLNKRRYIATFLNRSLHSLSERYQLSENIKTTRLLYPVVTANAVCSFLSIGLMIFITVIDAKSEIAKMAVKISNNCFSLFLAVYAAVFPWLSAFGHPELQRAMKKMLLCCKRGKVSAEQPRNANGVELIMNQSGERSAHFAALQNAWNS</sequence>